<dbReference type="CDD" id="cd00186">
    <property type="entry name" value="TOP1Ac"/>
    <property type="match status" value="1"/>
</dbReference>
<evidence type="ECO:0000256" key="1">
    <source>
        <dbReference type="ARBA" id="ARBA00000213"/>
    </source>
</evidence>
<comment type="catalytic activity">
    <reaction evidence="1 8">
        <text>ATP-independent breakage of single-stranded DNA, followed by passage and rejoining.</text>
        <dbReference type="EC" id="5.6.2.1"/>
    </reaction>
</comment>
<dbReference type="OrthoDB" id="9804262at2"/>
<dbReference type="InterPro" id="IPR013824">
    <property type="entry name" value="Topo_IA_cen_sub1"/>
</dbReference>
<feature type="region of interest" description="Interaction with DNA" evidence="8">
    <location>
        <begin position="169"/>
        <end position="174"/>
    </location>
</feature>
<dbReference type="PROSITE" id="PS52039">
    <property type="entry name" value="TOPO_IA_2"/>
    <property type="match status" value="1"/>
</dbReference>
<dbReference type="InterPro" id="IPR003602">
    <property type="entry name" value="Topo_IA_DNA-bd_dom"/>
</dbReference>
<evidence type="ECO:0000256" key="5">
    <source>
        <dbReference type="ARBA" id="ARBA00023029"/>
    </source>
</evidence>
<feature type="domain" description="Topo IA-type catalytic" evidence="10">
    <location>
        <begin position="136"/>
        <end position="572"/>
    </location>
</feature>
<comment type="subunit">
    <text evidence="8">Monomer.</text>
</comment>
<reference evidence="11 12" key="1">
    <citation type="submission" date="2017-11" db="EMBL/GenBank/DDBJ databases">
        <title>Genome sequence of Mesoplasma corruscae ELCA-2 (ATCC 49579).</title>
        <authorList>
            <person name="Lo W.-S."/>
            <person name="Kuo C.-H."/>
        </authorList>
    </citation>
    <scope>NUCLEOTIDE SEQUENCE [LARGE SCALE GENOMIC DNA]</scope>
    <source>
        <strain evidence="11 12">ELCA-2</strain>
    </source>
</reference>
<dbReference type="Gene3D" id="2.70.20.10">
    <property type="entry name" value="Topoisomerase I, domain 3"/>
    <property type="match status" value="1"/>
</dbReference>
<dbReference type="InterPro" id="IPR028612">
    <property type="entry name" value="Topoisom_1_IA"/>
</dbReference>
<gene>
    <name evidence="8 11" type="primary">topA</name>
    <name evidence="11" type="ORF">MCORR_v1c03250</name>
</gene>
<dbReference type="Pfam" id="PF01751">
    <property type="entry name" value="Toprim"/>
    <property type="match status" value="1"/>
</dbReference>
<dbReference type="AlphaFoldDB" id="A0A2S5RH82"/>
<dbReference type="Gene3D" id="1.10.460.10">
    <property type="entry name" value="Topoisomerase I, domain 2"/>
    <property type="match status" value="1"/>
</dbReference>
<dbReference type="EC" id="5.6.2.1" evidence="8"/>
<feature type="site" description="Interaction with DNA" evidence="8">
    <location>
        <position position="150"/>
    </location>
</feature>
<dbReference type="InterPro" id="IPR000380">
    <property type="entry name" value="Topo_IA"/>
</dbReference>
<comment type="function">
    <text evidence="8">Releases the supercoiling and torsional tension of DNA, which is introduced during the DNA replication and transcription, by transiently cleaving and rejoining one strand of the DNA duplex. Introduces a single-strand break via transesterification at a target site in duplex DNA. The scissile phosphodiester is attacked by the catalytic tyrosine of the enzyme, resulting in the formation of a DNA-(5'-phosphotyrosyl)-enzyme intermediate and the expulsion of a 3'-OH DNA strand. The free DNA strand then undergoes passage around the unbroken strand, thus removing DNA supercoils. Finally, in the religation step, the DNA 3'-OH attacks the covalent intermediate to expel the active-site tyrosine and restore the DNA phosphodiester backbone.</text>
</comment>
<feature type="site" description="Interaction with DNA" evidence="8">
    <location>
        <position position="503"/>
    </location>
</feature>
<dbReference type="Gene3D" id="1.10.290.10">
    <property type="entry name" value="Topoisomerase I, domain 4"/>
    <property type="match status" value="1"/>
</dbReference>
<dbReference type="SUPFAM" id="SSF56712">
    <property type="entry name" value="Prokaryotic type I DNA topoisomerase"/>
    <property type="match status" value="1"/>
</dbReference>
<feature type="site" description="Interaction with DNA" evidence="8">
    <location>
        <position position="155"/>
    </location>
</feature>
<organism evidence="11 12">
    <name type="scientific">Mesoplasma corruscae</name>
    <dbReference type="NCBI Taxonomy" id="216874"/>
    <lineage>
        <taxon>Bacteria</taxon>
        <taxon>Bacillati</taxon>
        <taxon>Mycoplasmatota</taxon>
        <taxon>Mollicutes</taxon>
        <taxon>Entomoplasmatales</taxon>
        <taxon>Entomoplasmataceae</taxon>
        <taxon>Mesoplasma</taxon>
    </lineage>
</organism>
<feature type="domain" description="Toprim" evidence="9">
    <location>
        <begin position="3"/>
        <end position="120"/>
    </location>
</feature>
<evidence type="ECO:0000256" key="3">
    <source>
        <dbReference type="ARBA" id="ARBA00022723"/>
    </source>
</evidence>
<comment type="caution">
    <text evidence="8">Lacks conserved residue(s) required for the propagation of feature annotation.</text>
</comment>
<keyword evidence="5 8" id="KW-0799">Topoisomerase</keyword>
<keyword evidence="3" id="KW-0479">Metal-binding</keyword>
<evidence type="ECO:0000256" key="6">
    <source>
        <dbReference type="ARBA" id="ARBA00023125"/>
    </source>
</evidence>
<evidence type="ECO:0000256" key="4">
    <source>
        <dbReference type="ARBA" id="ARBA00022842"/>
    </source>
</evidence>
<dbReference type="EMBL" id="PHNF01000001">
    <property type="protein sequence ID" value="PPE06694.1"/>
    <property type="molecule type" value="Genomic_DNA"/>
</dbReference>
<dbReference type="PANTHER" id="PTHR42785">
    <property type="entry name" value="DNA TOPOISOMERASE, TYPE IA, CORE"/>
    <property type="match status" value="1"/>
</dbReference>
<dbReference type="InterPro" id="IPR013825">
    <property type="entry name" value="Topo_IA_cen_sub2"/>
</dbReference>
<dbReference type="HAMAP" id="MF_00952">
    <property type="entry name" value="Topoisom_1_prok"/>
    <property type="match status" value="1"/>
</dbReference>
<dbReference type="PROSITE" id="PS00396">
    <property type="entry name" value="TOPO_IA_1"/>
    <property type="match status" value="1"/>
</dbReference>
<dbReference type="InterPro" id="IPR013497">
    <property type="entry name" value="Topo_IA_cen"/>
</dbReference>
<evidence type="ECO:0000313" key="11">
    <source>
        <dbReference type="EMBL" id="PPE06694.1"/>
    </source>
</evidence>
<feature type="active site" description="O-(5'-phospho-DNA)-tyrosine intermediate" evidence="8">
    <location>
        <position position="298"/>
    </location>
</feature>
<evidence type="ECO:0000256" key="2">
    <source>
        <dbReference type="ARBA" id="ARBA00009446"/>
    </source>
</evidence>
<dbReference type="RefSeq" id="WP_104207863.1">
    <property type="nucleotide sequence ID" value="NZ_PHNF01000001.1"/>
</dbReference>
<dbReference type="InterPro" id="IPR003601">
    <property type="entry name" value="Topo_IA_2"/>
</dbReference>
<dbReference type="PROSITE" id="PS50880">
    <property type="entry name" value="TOPRIM"/>
    <property type="match status" value="1"/>
</dbReference>
<dbReference type="InterPro" id="IPR013826">
    <property type="entry name" value="Topo_IA_cen_sub3"/>
</dbReference>
<dbReference type="InterPro" id="IPR006171">
    <property type="entry name" value="TOPRIM_dom"/>
</dbReference>
<proteinExistence type="inferred from homology"/>
<feature type="site" description="Interaction with DNA" evidence="8">
    <location>
        <position position="146"/>
    </location>
</feature>
<dbReference type="GO" id="GO:0003917">
    <property type="term" value="F:DNA topoisomerase type I (single strand cut, ATP-independent) activity"/>
    <property type="evidence" value="ECO:0007669"/>
    <property type="project" value="UniProtKB-UniRule"/>
</dbReference>
<name>A0A2S5RH82_9MOLU</name>
<keyword evidence="12" id="KW-1185">Reference proteome</keyword>
<evidence type="ECO:0000256" key="8">
    <source>
        <dbReference type="HAMAP-Rule" id="MF_00952"/>
    </source>
</evidence>
<dbReference type="Gene3D" id="3.40.50.140">
    <property type="match status" value="1"/>
</dbReference>
<comment type="caution">
    <text evidence="11">The sequence shown here is derived from an EMBL/GenBank/DDBJ whole genome shotgun (WGS) entry which is preliminary data.</text>
</comment>
<sequence length="657" mass="75393">MSNILVLLESPSKIDKIKHFLEDNFPENNYEVMASGGHINKISDSGPWALGIDFETVTPKFTVDKLKKKNVAEIVKAGKNADEIILASDPDREGEAIAWHLSNLFIKDKKVIKRATFNEITEAAVVKAFREMRDIDQNLVNAQLSRQMLDKIIGYLVSNSLQKGTGLLSAGRVQTPALNILVQRDKIIKTFKEIIYKKIFVIDSKRNINLTLHRDDNNLIVNTEKTYFVSEEQANNILKNLSSKFKCESYKSKPFEVRSFKPFSTASLLQDGFSKLRMSASQITVASQKLYEAGLITYIRTDSNKFSTEFTAEAKDFINKNFKNGLFKDAVPVKTQANAQEAHEAIRPTNLDQRPDNIETIVDDKNAARLYNLIWWNTIKSLMKGPSGYYHNWSFWNNGYEFKQSWKETLDQGYNGLKANDTDENIELDENGDEIQEIDIDKPAFEMNSNFSIDISKDLIIMEEAKTSPPRMFNQASLIKELKELGIGRPSTYSPTLTKLKEREYAIPHRGKPFEVTEKGYEAERFLYDKYPEFFNLNYTANMEEKLDEIAEGKFDYKHWLSDLYKELSESVKQVIQNSKTSDIPCPRCGEGSLVFIKSKFNRGRGCSNFTVTKCGYREYEQPDGTWKEYVSVVKEDSVEKKEFKNSKKRNNVKAKK</sequence>
<evidence type="ECO:0000259" key="10">
    <source>
        <dbReference type="PROSITE" id="PS52039"/>
    </source>
</evidence>
<dbReference type="Proteomes" id="UP000239785">
    <property type="component" value="Unassembled WGS sequence"/>
</dbReference>
<protein>
    <recommendedName>
        <fullName evidence="8">DNA topoisomerase 1</fullName>
        <ecNumber evidence="8">5.6.2.1</ecNumber>
    </recommendedName>
    <alternativeName>
        <fullName evidence="8">DNA topoisomerase I</fullName>
    </alternativeName>
</protein>
<evidence type="ECO:0000259" key="9">
    <source>
        <dbReference type="PROSITE" id="PS50880"/>
    </source>
</evidence>
<dbReference type="PRINTS" id="PR00417">
    <property type="entry name" value="PRTPISMRASEI"/>
</dbReference>
<keyword evidence="4" id="KW-0460">Magnesium</keyword>
<dbReference type="Pfam" id="PF01131">
    <property type="entry name" value="Topoisom_bac"/>
    <property type="match status" value="1"/>
</dbReference>
<evidence type="ECO:0000256" key="7">
    <source>
        <dbReference type="ARBA" id="ARBA00023235"/>
    </source>
</evidence>
<dbReference type="InterPro" id="IPR023405">
    <property type="entry name" value="Topo_IA_core_domain"/>
</dbReference>
<feature type="site" description="Interaction with DNA" evidence="8">
    <location>
        <position position="300"/>
    </location>
</feature>
<comment type="similarity">
    <text evidence="2 8">Belongs to the type IA topoisomerase family.</text>
</comment>
<dbReference type="InterPro" id="IPR023406">
    <property type="entry name" value="Topo_IA_AS"/>
</dbReference>
<dbReference type="PANTHER" id="PTHR42785:SF1">
    <property type="entry name" value="DNA TOPOISOMERASE"/>
    <property type="match status" value="1"/>
</dbReference>
<dbReference type="GO" id="GO:0046872">
    <property type="term" value="F:metal ion binding"/>
    <property type="evidence" value="ECO:0007669"/>
    <property type="project" value="UniProtKB-KW"/>
</dbReference>
<feature type="site" description="Interaction with DNA" evidence="8">
    <location>
        <position position="38"/>
    </location>
</feature>
<dbReference type="SMART" id="SM00437">
    <property type="entry name" value="TOP1Ac"/>
    <property type="match status" value="1"/>
</dbReference>
<dbReference type="GO" id="GO:0006265">
    <property type="term" value="P:DNA topological change"/>
    <property type="evidence" value="ECO:0007669"/>
    <property type="project" value="UniProtKB-UniRule"/>
</dbReference>
<evidence type="ECO:0000313" key="12">
    <source>
        <dbReference type="Proteomes" id="UP000239785"/>
    </source>
</evidence>
<accession>A0A2S5RH82</accession>
<dbReference type="SMART" id="SM00436">
    <property type="entry name" value="TOP1Bc"/>
    <property type="match status" value="1"/>
</dbReference>
<keyword evidence="6 8" id="KW-0238">DNA-binding</keyword>
<dbReference type="GO" id="GO:0003677">
    <property type="term" value="F:DNA binding"/>
    <property type="evidence" value="ECO:0007669"/>
    <property type="project" value="UniProtKB-KW"/>
</dbReference>
<keyword evidence="7 8" id="KW-0413">Isomerase</keyword>
<dbReference type="SMART" id="SM00493">
    <property type="entry name" value="TOPRIM"/>
    <property type="match status" value="1"/>
</dbReference>